<protein>
    <submittedName>
        <fullName evidence="2">Uncharacterized protein</fullName>
    </submittedName>
</protein>
<keyword evidence="3" id="KW-1185">Reference proteome</keyword>
<keyword evidence="1" id="KW-0812">Transmembrane</keyword>
<evidence type="ECO:0000313" key="3">
    <source>
        <dbReference type="Proteomes" id="UP000295197"/>
    </source>
</evidence>
<keyword evidence="1" id="KW-1133">Transmembrane helix</keyword>
<evidence type="ECO:0000256" key="1">
    <source>
        <dbReference type="SAM" id="Phobius"/>
    </source>
</evidence>
<accession>A0A4R3VWV2</accession>
<organism evidence="2 3">
    <name type="scientific">Sphingobacterium alimentarium</name>
    <dbReference type="NCBI Taxonomy" id="797292"/>
    <lineage>
        <taxon>Bacteria</taxon>
        <taxon>Pseudomonadati</taxon>
        <taxon>Bacteroidota</taxon>
        <taxon>Sphingobacteriia</taxon>
        <taxon>Sphingobacteriales</taxon>
        <taxon>Sphingobacteriaceae</taxon>
        <taxon>Sphingobacterium</taxon>
    </lineage>
</organism>
<evidence type="ECO:0000313" key="2">
    <source>
        <dbReference type="EMBL" id="TCV20402.1"/>
    </source>
</evidence>
<reference evidence="2 3" key="1">
    <citation type="submission" date="2019-03" db="EMBL/GenBank/DDBJ databases">
        <title>Genomic Encyclopedia of Type Strains, Phase IV (KMG-IV): sequencing the most valuable type-strain genomes for metagenomic binning, comparative biology and taxonomic classification.</title>
        <authorList>
            <person name="Goeker M."/>
        </authorList>
    </citation>
    <scope>NUCLEOTIDE SEQUENCE [LARGE SCALE GENOMIC DNA]</scope>
    <source>
        <strain evidence="2 3">DSM 22362</strain>
    </source>
</reference>
<gene>
    <name evidence="2" type="ORF">EDC17_1002115</name>
</gene>
<dbReference type="AlphaFoldDB" id="A0A4R3VWV2"/>
<keyword evidence="1" id="KW-0472">Membrane</keyword>
<proteinExistence type="predicted"/>
<dbReference type="Proteomes" id="UP000295197">
    <property type="component" value="Unassembled WGS sequence"/>
</dbReference>
<feature type="transmembrane region" description="Helical" evidence="1">
    <location>
        <begin position="58"/>
        <end position="76"/>
    </location>
</feature>
<sequence>MKLTPLNITLAVILVWVISEWQMDQEQIFSLGWLIVWIVVISLVDVAFRLLFKDLKKIWFLQIAFILIVGMLMIILKIQ</sequence>
<comment type="caution">
    <text evidence="2">The sequence shown here is derived from an EMBL/GenBank/DDBJ whole genome shotgun (WGS) entry which is preliminary data.</text>
</comment>
<feature type="transmembrane region" description="Helical" evidence="1">
    <location>
        <begin position="30"/>
        <end position="52"/>
    </location>
</feature>
<dbReference type="RefSeq" id="WP_243645935.1">
    <property type="nucleotide sequence ID" value="NZ_SMBZ01000002.1"/>
</dbReference>
<dbReference type="EMBL" id="SMBZ01000002">
    <property type="protein sequence ID" value="TCV20402.1"/>
    <property type="molecule type" value="Genomic_DNA"/>
</dbReference>
<name>A0A4R3VWV2_9SPHI</name>